<evidence type="ECO:0000313" key="4">
    <source>
        <dbReference type="Proteomes" id="UP000503287"/>
    </source>
</evidence>
<dbReference type="SUPFAM" id="SSF51735">
    <property type="entry name" value="NAD(P)-binding Rossmann-fold domains"/>
    <property type="match status" value="1"/>
</dbReference>
<name>A0A6G6SJQ1_PROVU</name>
<sequence>MKKLRIGMVGLGAIAQKVYLPILSKTANWEFVGAFSPNQEKGNAICAAYRISYFDNLHSLAKQCDAIFVHSTTSSHFEIIKYLLNEGVHVYVDKPLTEHIHQSEILIELATQKNKKLMVGFNRRFAPFYQSLKQTITHLSSLRIEKHRCDSIGPKDTRFTLFDDYLHVIDTALWFAGSNAKLSSGSIIQTEKSELFYAEHHLKIEDCWITTSMHRKAGSQQEQLIAIDENAIHQITNMNMWRSENKQILTEKHPENWDPILLQRGFIGAVEHFIQCVMNDTHPITSGEQAIVAQQMIEKMLAEQ</sequence>
<dbReference type="InterPro" id="IPR000683">
    <property type="entry name" value="Gfo/Idh/MocA-like_OxRdtase_N"/>
</dbReference>
<feature type="domain" description="Gfo/Idh/MocA-like oxidoreductase N-terminal" evidence="1">
    <location>
        <begin position="4"/>
        <end position="121"/>
    </location>
</feature>
<evidence type="ECO:0000259" key="1">
    <source>
        <dbReference type="Pfam" id="PF01408"/>
    </source>
</evidence>
<dbReference type="InterPro" id="IPR036291">
    <property type="entry name" value="NAD(P)-bd_dom_sf"/>
</dbReference>
<dbReference type="Pfam" id="PF01408">
    <property type="entry name" value="GFO_IDH_MocA"/>
    <property type="match status" value="1"/>
</dbReference>
<dbReference type="EMBL" id="CP047344">
    <property type="protein sequence ID" value="QIF94762.1"/>
    <property type="molecule type" value="Genomic_DNA"/>
</dbReference>
<dbReference type="InterPro" id="IPR048477">
    <property type="entry name" value="YceM-like_C"/>
</dbReference>
<dbReference type="OrthoDB" id="9781031at2"/>
<dbReference type="GO" id="GO:0000166">
    <property type="term" value="F:nucleotide binding"/>
    <property type="evidence" value="ECO:0007669"/>
    <property type="project" value="InterPro"/>
</dbReference>
<dbReference type="AlphaFoldDB" id="A0A6G6SJQ1"/>
<dbReference type="PANTHER" id="PTHR43708:SF4">
    <property type="entry name" value="OXIDOREDUCTASE YCEM-RELATED"/>
    <property type="match status" value="1"/>
</dbReference>
<protein>
    <submittedName>
        <fullName evidence="3">Gfo/Idh/MocA family oxidoreductase</fullName>
    </submittedName>
</protein>
<organism evidence="3 4">
    <name type="scientific">Proteus vulgaris</name>
    <dbReference type="NCBI Taxonomy" id="585"/>
    <lineage>
        <taxon>Bacteria</taxon>
        <taxon>Pseudomonadati</taxon>
        <taxon>Pseudomonadota</taxon>
        <taxon>Gammaproteobacteria</taxon>
        <taxon>Enterobacterales</taxon>
        <taxon>Morganellaceae</taxon>
        <taxon>Proteus</taxon>
    </lineage>
</organism>
<reference evidence="3 4" key="1">
    <citation type="submission" date="2020-01" db="EMBL/GenBank/DDBJ databases">
        <title>The genomic epidemiology of tigecycline resistance gene tet(X) variants in a swine farm in China.</title>
        <authorList>
            <person name="Peng K."/>
            <person name="Li R."/>
        </authorList>
    </citation>
    <scope>NUCLEOTIDE SEQUENCE [LARGE SCALE GENOMIC DNA]</scope>
    <source>
        <strain evidence="3 4">ZN3</strain>
    </source>
</reference>
<accession>A0A6G6SJQ1</accession>
<dbReference type="RefSeq" id="WP_072068687.1">
    <property type="nucleotide sequence ID" value="NZ_CP047344.1"/>
</dbReference>
<proteinExistence type="predicted"/>
<feature type="domain" description="YceM-like C-terminal" evidence="2">
    <location>
        <begin position="127"/>
        <end position="245"/>
    </location>
</feature>
<dbReference type="SUPFAM" id="SSF55347">
    <property type="entry name" value="Glyceraldehyde-3-phosphate dehydrogenase-like, C-terminal domain"/>
    <property type="match status" value="1"/>
</dbReference>
<dbReference type="InterPro" id="IPR051317">
    <property type="entry name" value="Gfo/Idh/MocA_oxidoreduct"/>
</dbReference>
<dbReference type="Proteomes" id="UP000503287">
    <property type="component" value="Chromosome"/>
</dbReference>
<evidence type="ECO:0000259" key="2">
    <source>
        <dbReference type="Pfam" id="PF21378"/>
    </source>
</evidence>
<evidence type="ECO:0000313" key="3">
    <source>
        <dbReference type="EMBL" id="QIF94762.1"/>
    </source>
</evidence>
<dbReference type="PANTHER" id="PTHR43708">
    <property type="entry name" value="CONSERVED EXPRESSED OXIDOREDUCTASE (EUROFUNG)"/>
    <property type="match status" value="1"/>
</dbReference>
<dbReference type="Pfam" id="PF21378">
    <property type="entry name" value="YceM-like_C"/>
    <property type="match status" value="1"/>
</dbReference>
<keyword evidence="4" id="KW-1185">Reference proteome</keyword>
<dbReference type="Gene3D" id="3.30.360.10">
    <property type="entry name" value="Dihydrodipicolinate Reductase, domain 2"/>
    <property type="match status" value="1"/>
</dbReference>
<dbReference type="Gene3D" id="3.40.50.720">
    <property type="entry name" value="NAD(P)-binding Rossmann-like Domain"/>
    <property type="match status" value="1"/>
</dbReference>
<gene>
    <name evidence="3" type="ORF">GTH24_13035</name>
</gene>